<reference evidence="3 4" key="1">
    <citation type="submission" date="2019-09" db="EMBL/GenBank/DDBJ databases">
        <title>Phylogeny of genus Pseudoclavibacter and closely related genus.</title>
        <authorList>
            <person name="Li Y."/>
        </authorList>
    </citation>
    <scope>NUCLEOTIDE SEQUENCE [LARGE SCALE GENOMIC DNA]</scope>
    <source>
        <strain evidence="3 4">KCTC 13959</strain>
    </source>
</reference>
<protein>
    <recommendedName>
        <fullName evidence="2">Putative Flp pilus-assembly TadG-like N-terminal domain-containing protein</fullName>
    </recommendedName>
</protein>
<gene>
    <name evidence="3" type="ORF">F8O05_06415</name>
</gene>
<evidence type="ECO:0000256" key="1">
    <source>
        <dbReference type="SAM" id="Phobius"/>
    </source>
</evidence>
<dbReference type="Proteomes" id="UP000433493">
    <property type="component" value="Unassembled WGS sequence"/>
</dbReference>
<keyword evidence="1" id="KW-0472">Membrane</keyword>
<feature type="domain" description="Putative Flp pilus-assembly TadG-like N-terminal" evidence="2">
    <location>
        <begin position="17"/>
        <end position="63"/>
    </location>
</feature>
<organism evidence="3 4">
    <name type="scientific">Gulosibacter chungangensis</name>
    <dbReference type="NCBI Taxonomy" id="979746"/>
    <lineage>
        <taxon>Bacteria</taxon>
        <taxon>Bacillati</taxon>
        <taxon>Actinomycetota</taxon>
        <taxon>Actinomycetes</taxon>
        <taxon>Micrococcales</taxon>
        <taxon>Microbacteriaceae</taxon>
        <taxon>Gulosibacter</taxon>
    </lineage>
</organism>
<sequence length="148" mass="15906">MNKLRALQRLVARSERGSITPLAIIYAVIALAAALLLFAAADLYLERKQLYTHADAAALAAANTFELSEVAAEDGTPRIQLDQAEATEAAEAYLAAHGSSELMLVNVTVDEDRVTIYVEGRWQAQIGGMFFPVSVPLGVEVSAQALFQ</sequence>
<evidence type="ECO:0000313" key="4">
    <source>
        <dbReference type="Proteomes" id="UP000433493"/>
    </source>
</evidence>
<comment type="caution">
    <text evidence="3">The sequence shown here is derived from an EMBL/GenBank/DDBJ whole genome shotgun (WGS) entry which is preliminary data.</text>
</comment>
<keyword evidence="1" id="KW-0812">Transmembrane</keyword>
<evidence type="ECO:0000313" key="3">
    <source>
        <dbReference type="EMBL" id="KAB1643515.1"/>
    </source>
</evidence>
<dbReference type="EMBL" id="WBKB01000003">
    <property type="protein sequence ID" value="KAB1643515.1"/>
    <property type="molecule type" value="Genomic_DNA"/>
</dbReference>
<name>A0A7J5BBN5_9MICO</name>
<evidence type="ECO:0000259" key="2">
    <source>
        <dbReference type="Pfam" id="PF13400"/>
    </source>
</evidence>
<dbReference type="Pfam" id="PF13400">
    <property type="entry name" value="Tad"/>
    <property type="match status" value="1"/>
</dbReference>
<feature type="transmembrane region" description="Helical" evidence="1">
    <location>
        <begin position="23"/>
        <end position="45"/>
    </location>
</feature>
<dbReference type="RefSeq" id="WP_158051930.1">
    <property type="nucleotide sequence ID" value="NZ_WBKB01000003.1"/>
</dbReference>
<keyword evidence="1" id="KW-1133">Transmembrane helix</keyword>
<dbReference type="InterPro" id="IPR028087">
    <property type="entry name" value="Tad_N"/>
</dbReference>
<dbReference type="OrthoDB" id="9973812at2"/>
<keyword evidence="4" id="KW-1185">Reference proteome</keyword>
<proteinExistence type="predicted"/>
<accession>A0A7J5BBN5</accession>
<dbReference type="AlphaFoldDB" id="A0A7J5BBN5"/>